<gene>
    <name evidence="1" type="ORF">S03H2_34983</name>
</gene>
<reference evidence="1" key="1">
    <citation type="journal article" date="2014" name="Front. Microbiol.">
        <title>High frequency of phylogenetically diverse reductive dehalogenase-homologous genes in deep subseafloor sedimentary metagenomes.</title>
        <authorList>
            <person name="Kawai M."/>
            <person name="Futagami T."/>
            <person name="Toyoda A."/>
            <person name="Takaki Y."/>
            <person name="Nishi S."/>
            <person name="Hori S."/>
            <person name="Arai W."/>
            <person name="Tsubouchi T."/>
            <person name="Morono Y."/>
            <person name="Uchiyama I."/>
            <person name="Ito T."/>
            <person name="Fujiyama A."/>
            <person name="Inagaki F."/>
            <person name="Takami H."/>
        </authorList>
    </citation>
    <scope>NUCLEOTIDE SEQUENCE</scope>
    <source>
        <strain evidence="1">Expedition CK06-06</strain>
    </source>
</reference>
<proteinExistence type="predicted"/>
<dbReference type="AlphaFoldDB" id="X1GRG6"/>
<dbReference type="EMBL" id="BARU01021371">
    <property type="protein sequence ID" value="GAH59792.1"/>
    <property type="molecule type" value="Genomic_DNA"/>
</dbReference>
<name>X1GRG6_9ZZZZ</name>
<evidence type="ECO:0000313" key="1">
    <source>
        <dbReference type="EMBL" id="GAH59792.1"/>
    </source>
</evidence>
<accession>X1GRG6</accession>
<feature type="non-terminal residue" evidence="1">
    <location>
        <position position="1"/>
    </location>
</feature>
<organism evidence="1">
    <name type="scientific">marine sediment metagenome</name>
    <dbReference type="NCBI Taxonomy" id="412755"/>
    <lineage>
        <taxon>unclassified sequences</taxon>
        <taxon>metagenomes</taxon>
        <taxon>ecological metagenomes</taxon>
    </lineage>
</organism>
<sequence length="64" mass="7233">DSDMENRLEKMINQFAFPDGNIRKLKCKDAFEIAKKIGVPIGSIGNYCNRNHIKIASCQLGCFK</sequence>
<comment type="caution">
    <text evidence="1">The sequence shown here is derived from an EMBL/GenBank/DDBJ whole genome shotgun (WGS) entry which is preliminary data.</text>
</comment>
<protein>
    <submittedName>
        <fullName evidence="1">Uncharacterized protein</fullName>
    </submittedName>
</protein>